<keyword evidence="1" id="KW-0812">Transmembrane</keyword>
<proteinExistence type="predicted"/>
<reference evidence="3 4" key="1">
    <citation type="submission" date="2018-03" db="EMBL/GenBank/DDBJ databases">
        <authorList>
            <person name="Keele B.F."/>
        </authorList>
    </citation>
    <scope>NUCLEOTIDE SEQUENCE [LARGE SCALE GENOMIC DNA]</scope>
    <source>
        <strain evidence="3 4">AU19729</strain>
    </source>
</reference>
<evidence type="ECO:0000256" key="1">
    <source>
        <dbReference type="SAM" id="Phobius"/>
    </source>
</evidence>
<name>A0A2S9N0N4_9BURK</name>
<feature type="transmembrane region" description="Helical" evidence="1">
    <location>
        <begin position="60"/>
        <end position="83"/>
    </location>
</feature>
<dbReference type="Pfam" id="PF20455">
    <property type="entry name" value="DUF6708"/>
    <property type="match status" value="1"/>
</dbReference>
<dbReference type="RefSeq" id="WP_105795897.1">
    <property type="nucleotide sequence ID" value="NZ_JAGSWF010000043.1"/>
</dbReference>
<organism evidence="3 4">
    <name type="scientific">Burkholderia multivorans</name>
    <dbReference type="NCBI Taxonomy" id="87883"/>
    <lineage>
        <taxon>Bacteria</taxon>
        <taxon>Pseudomonadati</taxon>
        <taxon>Pseudomonadota</taxon>
        <taxon>Betaproteobacteria</taxon>
        <taxon>Burkholderiales</taxon>
        <taxon>Burkholderiaceae</taxon>
        <taxon>Burkholderia</taxon>
        <taxon>Burkholderia cepacia complex</taxon>
    </lineage>
</organism>
<dbReference type="InterPro" id="IPR046554">
    <property type="entry name" value="DUF6708"/>
</dbReference>
<comment type="caution">
    <text evidence="3">The sequence shown here is derived from an EMBL/GenBank/DDBJ whole genome shotgun (WGS) entry which is preliminary data.</text>
</comment>
<feature type="transmembrane region" description="Helical" evidence="1">
    <location>
        <begin position="103"/>
        <end position="121"/>
    </location>
</feature>
<keyword evidence="1" id="KW-0472">Membrane</keyword>
<protein>
    <recommendedName>
        <fullName evidence="2">DUF6708 domain-containing protein</fullName>
    </recommendedName>
</protein>
<accession>A0A2S9N0N4</accession>
<gene>
    <name evidence="3" type="ORF">C6Q15_02735</name>
</gene>
<evidence type="ECO:0000313" key="4">
    <source>
        <dbReference type="Proteomes" id="UP000238982"/>
    </source>
</evidence>
<evidence type="ECO:0000259" key="2">
    <source>
        <dbReference type="Pfam" id="PF20455"/>
    </source>
</evidence>
<keyword evidence="1" id="KW-1133">Transmembrane helix</keyword>
<dbReference type="AlphaFoldDB" id="A0A2S9N0N4"/>
<sequence>MAFDGLSWYRLNRPVSEEEQAARLPVGQPASDTPKDDRSVFSMSDTCLEVRDGTYSEKGWGVFAFMLPGVGSLAFTATILWMLTHVPPIYEQRGQLGLVYGGLSFFLFIGLCLSALGVWALTRDCFNYTSKPVRFDRRNRMIHAFKHNGPGGVVSVPWDNAFLYVERKPRRGLTRTAPRMIRCLVLDDKGLVKDTFSVGTRVVLAFEESSVAGQEVMKILYQDFEYYRRFMEEGPASVPPVTEFLPKGASLQNSLRLNFAGWSDLTKSRNPMVWLIMGIGALPAFIFSLMQWFAQLTCREPVWPQDIERTCNAETSNNELPA</sequence>
<feature type="transmembrane region" description="Helical" evidence="1">
    <location>
        <begin position="272"/>
        <end position="294"/>
    </location>
</feature>
<dbReference type="Proteomes" id="UP000238982">
    <property type="component" value="Unassembled WGS sequence"/>
</dbReference>
<feature type="domain" description="DUF6708" evidence="2">
    <location>
        <begin position="115"/>
        <end position="313"/>
    </location>
</feature>
<evidence type="ECO:0000313" key="3">
    <source>
        <dbReference type="EMBL" id="PRF65731.1"/>
    </source>
</evidence>
<dbReference type="EMBL" id="PVGH01000017">
    <property type="protein sequence ID" value="PRF65731.1"/>
    <property type="molecule type" value="Genomic_DNA"/>
</dbReference>